<reference evidence="2" key="1">
    <citation type="submission" date="2021-02" db="EMBL/GenBank/DDBJ databases">
        <authorList>
            <person name="Nowell W R."/>
        </authorList>
    </citation>
    <scope>NUCLEOTIDE SEQUENCE</scope>
</reference>
<keyword evidence="1" id="KW-1133">Transmembrane helix</keyword>
<keyword evidence="1" id="KW-0472">Membrane</keyword>
<organism evidence="2 3">
    <name type="scientific">Rotaria sordida</name>
    <dbReference type="NCBI Taxonomy" id="392033"/>
    <lineage>
        <taxon>Eukaryota</taxon>
        <taxon>Metazoa</taxon>
        <taxon>Spiralia</taxon>
        <taxon>Gnathifera</taxon>
        <taxon>Rotifera</taxon>
        <taxon>Eurotatoria</taxon>
        <taxon>Bdelloidea</taxon>
        <taxon>Philodinida</taxon>
        <taxon>Philodinidae</taxon>
        <taxon>Rotaria</taxon>
    </lineage>
</organism>
<comment type="caution">
    <text evidence="2">The sequence shown here is derived from an EMBL/GenBank/DDBJ whole genome shotgun (WGS) entry which is preliminary data.</text>
</comment>
<gene>
    <name evidence="2" type="ORF">RFH988_LOCUS32270</name>
</gene>
<name>A0A815H721_9BILA</name>
<proteinExistence type="predicted"/>
<dbReference type="Proteomes" id="UP000663882">
    <property type="component" value="Unassembled WGS sequence"/>
</dbReference>
<dbReference type="EMBL" id="CAJNOO010003691">
    <property type="protein sequence ID" value="CAF1350428.1"/>
    <property type="molecule type" value="Genomic_DNA"/>
</dbReference>
<evidence type="ECO:0000256" key="1">
    <source>
        <dbReference type="SAM" id="Phobius"/>
    </source>
</evidence>
<keyword evidence="1" id="KW-0812">Transmembrane</keyword>
<dbReference type="AlphaFoldDB" id="A0A815H721"/>
<sequence length="95" mass="10948">MLCIFFIVQGTCGLFIVFVHTCAIVFNWTSSKMAELPPKQRYPLCRRVLHPFQKKIHHHLQQSSENDKCLDAKETTENQKNVGDNANTGQLLIYI</sequence>
<feature type="transmembrane region" description="Helical" evidence="1">
    <location>
        <begin position="6"/>
        <end position="29"/>
    </location>
</feature>
<protein>
    <submittedName>
        <fullName evidence="2">Uncharacterized protein</fullName>
    </submittedName>
</protein>
<dbReference type="OrthoDB" id="10645719at2759"/>
<evidence type="ECO:0000313" key="3">
    <source>
        <dbReference type="Proteomes" id="UP000663882"/>
    </source>
</evidence>
<accession>A0A815H721</accession>
<evidence type="ECO:0000313" key="2">
    <source>
        <dbReference type="EMBL" id="CAF1350428.1"/>
    </source>
</evidence>